<proteinExistence type="inferred from homology"/>
<keyword evidence="4" id="KW-1185">Reference proteome</keyword>
<accession>A0A2B7XHK0</accession>
<reference evidence="3 4" key="1">
    <citation type="submission" date="2017-10" db="EMBL/GenBank/DDBJ databases">
        <title>Comparative genomics in systemic dimorphic fungi from Ajellomycetaceae.</title>
        <authorList>
            <person name="Munoz J.F."/>
            <person name="Mcewen J.G."/>
            <person name="Clay O.K."/>
            <person name="Cuomo C.A."/>
        </authorList>
    </citation>
    <scope>NUCLEOTIDE SEQUENCE [LARGE SCALE GENOMIC DNA]</scope>
    <source>
        <strain evidence="3 4">UAMH130</strain>
    </source>
</reference>
<dbReference type="AlphaFoldDB" id="A0A2B7XHK0"/>
<dbReference type="GO" id="GO:0006979">
    <property type="term" value="P:response to oxidative stress"/>
    <property type="evidence" value="ECO:0007669"/>
    <property type="project" value="TreeGrafter"/>
</dbReference>
<keyword evidence="2" id="KW-0679">Respiratory chain</keyword>
<dbReference type="Proteomes" id="UP000224080">
    <property type="component" value="Unassembled WGS sequence"/>
</dbReference>
<keyword evidence="2" id="KW-0813">Transport</keyword>
<keyword evidence="2" id="KW-0472">Membrane</keyword>
<dbReference type="EMBL" id="PDNC01000008">
    <property type="protein sequence ID" value="PGH08606.1"/>
    <property type="molecule type" value="Genomic_DNA"/>
</dbReference>
<dbReference type="GO" id="GO:0005743">
    <property type="term" value="C:mitochondrial inner membrane"/>
    <property type="evidence" value="ECO:0007669"/>
    <property type="project" value="UniProtKB-SubCell"/>
</dbReference>
<dbReference type="PANTHER" id="PTHR12910:SF2">
    <property type="entry name" value="NADH DEHYDROGENASE [UBIQUINONE] 1 ALPHA SUBCOMPLEX SUBUNIT 12"/>
    <property type="match status" value="1"/>
</dbReference>
<sequence>MTSNIVNFNSFSLTGAIELDDCQRNTTSTAVKMSTILRTTRNLWRIGFKEYGHQMQVRFTSRCNNLFSASWLSKLAGLTICSRDTKAGTLIAMDRYGNKYFENMDELPLRTRWVDYKEKEFDASQIDVGWHAWLAYMVDKPPTQDAILQAGVRAWELPEHQPTMTLSRGAYKPYSTVRPKFSAWNPVAARR</sequence>
<evidence type="ECO:0000256" key="1">
    <source>
        <dbReference type="ARBA" id="ARBA00007355"/>
    </source>
</evidence>
<keyword evidence="2" id="KW-0249">Electron transport</keyword>
<evidence type="ECO:0000313" key="4">
    <source>
        <dbReference type="Proteomes" id="UP000224080"/>
    </source>
</evidence>
<protein>
    <recommendedName>
        <fullName evidence="2">NADH dehydrogenase [ubiquinone] 1 alpha subcomplex subunit</fullName>
    </recommendedName>
</protein>
<dbReference type="STRING" id="2060905.A0A2B7XHK0"/>
<keyword evidence="2" id="KW-0999">Mitochondrion inner membrane</keyword>
<dbReference type="GO" id="GO:0045271">
    <property type="term" value="C:respiratory chain complex I"/>
    <property type="evidence" value="ECO:0007669"/>
    <property type="project" value="InterPro"/>
</dbReference>
<evidence type="ECO:0000256" key="2">
    <source>
        <dbReference type="RuleBase" id="RU363103"/>
    </source>
</evidence>
<dbReference type="PANTHER" id="PTHR12910">
    <property type="entry name" value="NADH-UBIQUINONE OXIDOREDUCTASE SUBUNIT B17.2"/>
    <property type="match status" value="1"/>
</dbReference>
<organism evidence="3 4">
    <name type="scientific">Blastomyces parvus</name>
    <dbReference type="NCBI Taxonomy" id="2060905"/>
    <lineage>
        <taxon>Eukaryota</taxon>
        <taxon>Fungi</taxon>
        <taxon>Dikarya</taxon>
        <taxon>Ascomycota</taxon>
        <taxon>Pezizomycotina</taxon>
        <taxon>Eurotiomycetes</taxon>
        <taxon>Eurotiomycetidae</taxon>
        <taxon>Onygenales</taxon>
        <taxon>Ajellomycetaceae</taxon>
        <taxon>Blastomyces</taxon>
    </lineage>
</organism>
<dbReference type="InterPro" id="IPR007763">
    <property type="entry name" value="NDUFA12"/>
</dbReference>
<dbReference type="Pfam" id="PF05071">
    <property type="entry name" value="NDUFA12"/>
    <property type="match status" value="1"/>
</dbReference>
<evidence type="ECO:0000313" key="3">
    <source>
        <dbReference type="EMBL" id="PGH08606.1"/>
    </source>
</evidence>
<name>A0A2B7XHK0_9EURO</name>
<keyword evidence="2" id="KW-0496">Mitochondrion</keyword>
<comment type="subcellular location">
    <subcellularLocation>
        <location evidence="2">Mitochondrion inner membrane</location>
        <topology evidence="2">Peripheral membrane protein</topology>
        <orientation evidence="2">Matrix side</orientation>
    </subcellularLocation>
</comment>
<gene>
    <name evidence="3" type="ORF">GX51_01126</name>
</gene>
<comment type="caution">
    <text evidence="3">The sequence shown here is derived from an EMBL/GenBank/DDBJ whole genome shotgun (WGS) entry which is preliminary data.</text>
</comment>
<comment type="similarity">
    <text evidence="1 2">Belongs to the complex I NDUFA12 subunit family.</text>
</comment>
<comment type="function">
    <text evidence="2">Accessory subunit of the mitochondrial membrane respiratory chain NADH dehydrogenase (Complex I), that is believed not to be involved in catalysis. Complex I functions in the transfer of electrons from NADH to the respiratory chain. The immediate electron acceptor for the enzyme is believed to be ubiquinone.</text>
</comment>
<dbReference type="OrthoDB" id="274641at2759"/>